<dbReference type="Gene3D" id="3.40.30.10">
    <property type="entry name" value="Glutaredoxin"/>
    <property type="match status" value="1"/>
</dbReference>
<proteinExistence type="inferred from homology"/>
<evidence type="ECO:0000313" key="9">
    <source>
        <dbReference type="Proteomes" id="UP000236655"/>
    </source>
</evidence>
<evidence type="ECO:0000256" key="5">
    <source>
        <dbReference type="ARBA" id="ARBA00023284"/>
    </source>
</evidence>
<dbReference type="GO" id="GO:0045454">
    <property type="term" value="P:cell redox homeostasis"/>
    <property type="evidence" value="ECO:0007669"/>
    <property type="project" value="InterPro"/>
</dbReference>
<dbReference type="SUPFAM" id="SSF52833">
    <property type="entry name" value="Thioredoxin-like"/>
    <property type="match status" value="1"/>
</dbReference>
<dbReference type="InterPro" id="IPR002109">
    <property type="entry name" value="Glutaredoxin"/>
</dbReference>
<reference evidence="9" key="1">
    <citation type="submission" date="2017-11" db="EMBL/GenBank/DDBJ databases">
        <authorList>
            <person name="Chan K.G."/>
            <person name="Lee L.S."/>
        </authorList>
    </citation>
    <scope>NUCLEOTIDE SEQUENCE [LARGE SCALE GENOMIC DNA]</scope>
    <source>
        <strain evidence="9">DSM 100970</strain>
    </source>
</reference>
<comment type="similarity">
    <text evidence="1 6">Belongs to the glutaredoxin family.</text>
</comment>
<protein>
    <recommendedName>
        <fullName evidence="6">Glutaredoxin</fullName>
    </recommendedName>
</protein>
<name>A0A2I7N434_9NEIS</name>
<dbReference type="KEGG" id="nba:CUN60_02550"/>
<evidence type="ECO:0000256" key="1">
    <source>
        <dbReference type="ARBA" id="ARBA00007787"/>
    </source>
</evidence>
<dbReference type="PANTHER" id="PTHR45694:SF18">
    <property type="entry name" value="GLUTAREDOXIN-1-RELATED"/>
    <property type="match status" value="1"/>
</dbReference>
<keyword evidence="4" id="KW-1015">Disulfide bond</keyword>
<evidence type="ECO:0000256" key="4">
    <source>
        <dbReference type="ARBA" id="ARBA00023157"/>
    </source>
</evidence>
<dbReference type="Proteomes" id="UP000236655">
    <property type="component" value="Chromosome"/>
</dbReference>
<dbReference type="CDD" id="cd03418">
    <property type="entry name" value="GRX_GRXb_1_3_like"/>
    <property type="match status" value="1"/>
</dbReference>
<gene>
    <name evidence="8" type="primary">grxC</name>
    <name evidence="8" type="ORF">CUN60_02550</name>
</gene>
<sequence length="85" mass="9625">MVKVRVYSKETCPYCVMAKNLLAQKGVNNIEEIRIDLLPEERDKMIEITGRMTVPQIFIGETHVGGFDDLAKLNRSGDLDKMLGK</sequence>
<comment type="function">
    <text evidence="6">Has a glutathione-disulfide oxidoreductase activity in the presence of NADPH and glutathione reductase. Reduces low molecular weight disulfides and proteins.</text>
</comment>
<dbReference type="NCBIfam" id="TIGR02181">
    <property type="entry name" value="GRX_bact"/>
    <property type="match status" value="1"/>
</dbReference>
<dbReference type="InterPro" id="IPR014025">
    <property type="entry name" value="Glutaredoxin_subgr"/>
</dbReference>
<dbReference type="GO" id="GO:0005737">
    <property type="term" value="C:cytoplasm"/>
    <property type="evidence" value="ECO:0007669"/>
    <property type="project" value="TreeGrafter"/>
</dbReference>
<keyword evidence="3 6" id="KW-0249">Electron transport</keyword>
<evidence type="ECO:0000256" key="3">
    <source>
        <dbReference type="ARBA" id="ARBA00022982"/>
    </source>
</evidence>
<dbReference type="InterPro" id="IPR011767">
    <property type="entry name" value="GLR_AS"/>
</dbReference>
<dbReference type="PANTHER" id="PTHR45694">
    <property type="entry name" value="GLUTAREDOXIN 2"/>
    <property type="match status" value="1"/>
</dbReference>
<evidence type="ECO:0000259" key="7">
    <source>
        <dbReference type="Pfam" id="PF00462"/>
    </source>
</evidence>
<dbReference type="PRINTS" id="PR00160">
    <property type="entry name" value="GLUTAREDOXIN"/>
</dbReference>
<dbReference type="GO" id="GO:0034599">
    <property type="term" value="P:cellular response to oxidative stress"/>
    <property type="evidence" value="ECO:0007669"/>
    <property type="project" value="TreeGrafter"/>
</dbReference>
<keyword evidence="9" id="KW-1185">Reference proteome</keyword>
<keyword evidence="2 6" id="KW-0813">Transport</keyword>
<dbReference type="RefSeq" id="WP_102950530.1">
    <property type="nucleotide sequence ID" value="NZ_CP024847.1"/>
</dbReference>
<dbReference type="InterPro" id="IPR011900">
    <property type="entry name" value="GRX_bact"/>
</dbReference>
<feature type="domain" description="Glutaredoxin" evidence="7">
    <location>
        <begin position="4"/>
        <end position="64"/>
    </location>
</feature>
<dbReference type="EMBL" id="CP024847">
    <property type="protein sequence ID" value="AUR51230.1"/>
    <property type="molecule type" value="Genomic_DNA"/>
</dbReference>
<dbReference type="AlphaFoldDB" id="A0A2I7N434"/>
<dbReference type="PROSITE" id="PS00195">
    <property type="entry name" value="GLUTAREDOXIN_1"/>
    <property type="match status" value="1"/>
</dbReference>
<keyword evidence="5 6" id="KW-0676">Redox-active center</keyword>
<organism evidence="8 9">
    <name type="scientific">Aquella oligotrophica</name>
    <dbReference type="NCBI Taxonomy" id="2067065"/>
    <lineage>
        <taxon>Bacteria</taxon>
        <taxon>Pseudomonadati</taxon>
        <taxon>Pseudomonadota</taxon>
        <taxon>Betaproteobacteria</taxon>
        <taxon>Neisseriales</taxon>
        <taxon>Neisseriaceae</taxon>
        <taxon>Aquella</taxon>
    </lineage>
</organism>
<evidence type="ECO:0000256" key="2">
    <source>
        <dbReference type="ARBA" id="ARBA00022448"/>
    </source>
</evidence>
<evidence type="ECO:0000256" key="6">
    <source>
        <dbReference type="RuleBase" id="RU364065"/>
    </source>
</evidence>
<dbReference type="OrthoDB" id="9814618at2"/>
<dbReference type="InterPro" id="IPR036249">
    <property type="entry name" value="Thioredoxin-like_sf"/>
</dbReference>
<dbReference type="PROSITE" id="PS51354">
    <property type="entry name" value="GLUTAREDOXIN_2"/>
    <property type="match status" value="1"/>
</dbReference>
<keyword evidence="6" id="KW-0963">Cytoplasm</keyword>
<evidence type="ECO:0000313" key="8">
    <source>
        <dbReference type="EMBL" id="AUR51230.1"/>
    </source>
</evidence>
<accession>A0A2I7N434</accession>
<dbReference type="Pfam" id="PF00462">
    <property type="entry name" value="Glutaredoxin"/>
    <property type="match status" value="1"/>
</dbReference>
<dbReference type="GO" id="GO:0015038">
    <property type="term" value="F:glutathione disulfide oxidoreductase activity"/>
    <property type="evidence" value="ECO:0007669"/>
    <property type="project" value="UniProtKB-UniRule"/>
</dbReference>